<sequence>MGLDAFVRCRCWQDGIFNEPPFSRDLIAVDAEGYLGLTVPYEGNEELDRAFYQWIEGDACPHADMELVSVRVSNWGGYRIFQEALRSAGCEHFPVLCAELPDGNGGSLPPDLARTALAELDFFRHRAELGEETRLVDEESGKTLATYVAGYEGVFTWDGSTRHQAGVDPRGFFVRGLEEPHEEEFRSLRFTQEQVGERRVRFSDGERTVTLTLSGPVRADSEGRYPRRLQVVSAPVTAADFAYILEPLEAVFRASIETGNPVQWC</sequence>
<keyword evidence="2" id="KW-1185">Reference proteome</keyword>
<name>A0ABP6C919_9ACTN</name>
<dbReference type="RefSeq" id="WP_344543633.1">
    <property type="nucleotide sequence ID" value="NZ_BAAATD010000005.1"/>
</dbReference>
<dbReference type="Proteomes" id="UP001501509">
    <property type="component" value="Unassembled WGS sequence"/>
</dbReference>
<protein>
    <submittedName>
        <fullName evidence="1">Uncharacterized protein</fullName>
    </submittedName>
</protein>
<evidence type="ECO:0000313" key="1">
    <source>
        <dbReference type="EMBL" id="GAA2605281.1"/>
    </source>
</evidence>
<reference evidence="2" key="1">
    <citation type="journal article" date="2019" name="Int. J. Syst. Evol. Microbiol.">
        <title>The Global Catalogue of Microorganisms (GCM) 10K type strain sequencing project: providing services to taxonomists for standard genome sequencing and annotation.</title>
        <authorList>
            <consortium name="The Broad Institute Genomics Platform"/>
            <consortium name="The Broad Institute Genome Sequencing Center for Infectious Disease"/>
            <person name="Wu L."/>
            <person name="Ma J."/>
        </authorList>
    </citation>
    <scope>NUCLEOTIDE SEQUENCE [LARGE SCALE GENOMIC DNA]</scope>
    <source>
        <strain evidence="2">JCM 6833</strain>
    </source>
</reference>
<evidence type="ECO:0000313" key="2">
    <source>
        <dbReference type="Proteomes" id="UP001501509"/>
    </source>
</evidence>
<dbReference type="EMBL" id="BAAATD010000005">
    <property type="protein sequence ID" value="GAA2605281.1"/>
    <property type="molecule type" value="Genomic_DNA"/>
</dbReference>
<accession>A0ABP6C919</accession>
<organism evidence="1 2">
    <name type="scientific">Actinomadura fulvescens</name>
    <dbReference type="NCBI Taxonomy" id="46160"/>
    <lineage>
        <taxon>Bacteria</taxon>
        <taxon>Bacillati</taxon>
        <taxon>Actinomycetota</taxon>
        <taxon>Actinomycetes</taxon>
        <taxon>Streptosporangiales</taxon>
        <taxon>Thermomonosporaceae</taxon>
        <taxon>Actinomadura</taxon>
    </lineage>
</organism>
<gene>
    <name evidence="1" type="ORF">GCM10010411_44310</name>
</gene>
<comment type="caution">
    <text evidence="1">The sequence shown here is derived from an EMBL/GenBank/DDBJ whole genome shotgun (WGS) entry which is preliminary data.</text>
</comment>
<proteinExistence type="predicted"/>